<keyword evidence="2" id="KW-1185">Reference proteome</keyword>
<evidence type="ECO:0000313" key="2">
    <source>
        <dbReference type="Proteomes" id="UP001165960"/>
    </source>
</evidence>
<name>A0ACC2RS26_9FUNG</name>
<organism evidence="1 2">
    <name type="scientific">Entomophthora muscae</name>
    <dbReference type="NCBI Taxonomy" id="34485"/>
    <lineage>
        <taxon>Eukaryota</taxon>
        <taxon>Fungi</taxon>
        <taxon>Fungi incertae sedis</taxon>
        <taxon>Zoopagomycota</taxon>
        <taxon>Entomophthoromycotina</taxon>
        <taxon>Entomophthoromycetes</taxon>
        <taxon>Entomophthorales</taxon>
        <taxon>Entomophthoraceae</taxon>
        <taxon>Entomophthora</taxon>
    </lineage>
</organism>
<dbReference type="EMBL" id="QTSX02006597">
    <property type="protein sequence ID" value="KAJ9052823.1"/>
    <property type="molecule type" value="Genomic_DNA"/>
</dbReference>
<reference evidence="1" key="1">
    <citation type="submission" date="2022-04" db="EMBL/GenBank/DDBJ databases">
        <title>Genome of the entomopathogenic fungus Entomophthora muscae.</title>
        <authorList>
            <person name="Elya C."/>
            <person name="Lovett B.R."/>
            <person name="Lee E."/>
            <person name="Macias A.M."/>
            <person name="Hajek A.E."/>
            <person name="De Bivort B.L."/>
            <person name="Kasson M.T."/>
            <person name="De Fine Licht H.H."/>
            <person name="Stajich J.E."/>
        </authorList>
    </citation>
    <scope>NUCLEOTIDE SEQUENCE</scope>
    <source>
        <strain evidence="1">Berkeley</strain>
    </source>
</reference>
<sequence>MVESMVLFHLNLLSNSHRSSEMKITEGFEVWPQRFKAKLGAAPKLKTILHNLHEEKERATPKLKGVDSRGFPKGGSPRSRTINSMLKKRQKVQGGGDQEIPRRCGCCPCFKVVYSK</sequence>
<comment type="caution">
    <text evidence="1">The sequence shown here is derived from an EMBL/GenBank/DDBJ whole genome shotgun (WGS) entry which is preliminary data.</text>
</comment>
<protein>
    <submittedName>
        <fullName evidence="1">Uncharacterized protein</fullName>
    </submittedName>
</protein>
<accession>A0ACC2RS26</accession>
<proteinExistence type="predicted"/>
<dbReference type="Proteomes" id="UP001165960">
    <property type="component" value="Unassembled WGS sequence"/>
</dbReference>
<evidence type="ECO:0000313" key="1">
    <source>
        <dbReference type="EMBL" id="KAJ9052823.1"/>
    </source>
</evidence>
<gene>
    <name evidence="1" type="ORF">DSO57_1030345</name>
</gene>